<organism evidence="8 9">
    <name type="scientific">Aspergillus felis</name>
    <dbReference type="NCBI Taxonomy" id="1287682"/>
    <lineage>
        <taxon>Eukaryota</taxon>
        <taxon>Fungi</taxon>
        <taxon>Dikarya</taxon>
        <taxon>Ascomycota</taxon>
        <taxon>Pezizomycotina</taxon>
        <taxon>Eurotiomycetes</taxon>
        <taxon>Eurotiomycetidae</taxon>
        <taxon>Eurotiales</taxon>
        <taxon>Aspergillaceae</taxon>
        <taxon>Aspergillus</taxon>
        <taxon>Aspergillus subgen. Fumigati</taxon>
    </lineage>
</organism>
<dbReference type="Proteomes" id="UP000654922">
    <property type="component" value="Unassembled WGS sequence"/>
</dbReference>
<evidence type="ECO:0000259" key="7">
    <source>
        <dbReference type="PROSITE" id="PS50850"/>
    </source>
</evidence>
<keyword evidence="4 6" id="KW-1133">Transmembrane helix</keyword>
<feature type="domain" description="Major facilitator superfamily (MFS) profile" evidence="7">
    <location>
        <begin position="341"/>
        <end position="801"/>
    </location>
</feature>
<feature type="transmembrane region" description="Helical" evidence="6">
    <location>
        <begin position="380"/>
        <end position="399"/>
    </location>
</feature>
<evidence type="ECO:0000256" key="2">
    <source>
        <dbReference type="ARBA" id="ARBA00022448"/>
    </source>
</evidence>
<feature type="transmembrane region" description="Helical" evidence="6">
    <location>
        <begin position="777"/>
        <end position="798"/>
    </location>
</feature>
<dbReference type="SUPFAM" id="SSF103473">
    <property type="entry name" value="MFS general substrate transporter"/>
    <property type="match status" value="2"/>
</dbReference>
<dbReference type="GO" id="GO:0022857">
    <property type="term" value="F:transmembrane transporter activity"/>
    <property type="evidence" value="ECO:0007669"/>
    <property type="project" value="InterPro"/>
</dbReference>
<dbReference type="PANTHER" id="PTHR42718:SF9">
    <property type="entry name" value="MAJOR FACILITATOR SUPERFAMILY MULTIDRUG TRANSPORTER MFSC"/>
    <property type="match status" value="1"/>
</dbReference>
<comment type="subcellular location">
    <subcellularLocation>
        <location evidence="1">Membrane</location>
        <topology evidence="1">Multi-pass membrane protein</topology>
    </subcellularLocation>
</comment>
<dbReference type="PROSITE" id="PS50850">
    <property type="entry name" value="MFS"/>
    <property type="match status" value="1"/>
</dbReference>
<feature type="transmembrane region" description="Helical" evidence="6">
    <location>
        <begin position="599"/>
        <end position="619"/>
    </location>
</feature>
<dbReference type="InterPro" id="IPR020846">
    <property type="entry name" value="MFS_dom"/>
</dbReference>
<dbReference type="AlphaFoldDB" id="A0A8H6PMX2"/>
<protein>
    <recommendedName>
        <fullName evidence="7">Major facilitator superfamily (MFS) profile domain-containing protein</fullName>
    </recommendedName>
</protein>
<dbReference type="Gene3D" id="1.20.1250.20">
    <property type="entry name" value="MFS general substrate transporter like domains"/>
    <property type="match status" value="2"/>
</dbReference>
<evidence type="ECO:0000256" key="4">
    <source>
        <dbReference type="ARBA" id="ARBA00022989"/>
    </source>
</evidence>
<comment type="caution">
    <text evidence="8">The sequence shown here is derived from an EMBL/GenBank/DDBJ whole genome shotgun (WGS) entry which is preliminary data.</text>
</comment>
<feature type="transmembrane region" description="Helical" evidence="6">
    <location>
        <begin position="736"/>
        <end position="757"/>
    </location>
</feature>
<evidence type="ECO:0000313" key="9">
    <source>
        <dbReference type="Proteomes" id="UP000654922"/>
    </source>
</evidence>
<reference evidence="8" key="1">
    <citation type="submission" date="2020-06" db="EMBL/GenBank/DDBJ databases">
        <title>Draft genome sequences of strains closely related to Aspergillus parafelis and Aspergillus hiratsukae.</title>
        <authorList>
            <person name="Dos Santos R.A.C."/>
            <person name="Rivero-Menendez O."/>
            <person name="Steenwyk J.L."/>
            <person name="Mead M.E."/>
            <person name="Goldman G.H."/>
            <person name="Alastruey-Izquierdo A."/>
            <person name="Rokas A."/>
        </authorList>
    </citation>
    <scope>NUCLEOTIDE SEQUENCE</scope>
    <source>
        <strain evidence="8">CNM-CM5623</strain>
    </source>
</reference>
<evidence type="ECO:0000256" key="1">
    <source>
        <dbReference type="ARBA" id="ARBA00004141"/>
    </source>
</evidence>
<dbReference type="CDD" id="cd17321">
    <property type="entry name" value="MFS_MMR_MDR_like"/>
    <property type="match status" value="1"/>
</dbReference>
<evidence type="ECO:0000256" key="5">
    <source>
        <dbReference type="ARBA" id="ARBA00023136"/>
    </source>
</evidence>
<accession>A0A8H6PMX2</accession>
<dbReference type="InterPro" id="IPR036259">
    <property type="entry name" value="MFS_trans_sf"/>
</dbReference>
<dbReference type="Pfam" id="PF07690">
    <property type="entry name" value="MFS_1"/>
    <property type="match status" value="1"/>
</dbReference>
<feature type="transmembrane region" description="Helical" evidence="6">
    <location>
        <begin position="501"/>
        <end position="521"/>
    </location>
</feature>
<dbReference type="GO" id="GO:0016020">
    <property type="term" value="C:membrane"/>
    <property type="evidence" value="ECO:0007669"/>
    <property type="project" value="UniProtKB-SubCell"/>
</dbReference>
<feature type="transmembrane region" description="Helical" evidence="6">
    <location>
        <begin position="665"/>
        <end position="684"/>
    </location>
</feature>
<evidence type="ECO:0000256" key="3">
    <source>
        <dbReference type="ARBA" id="ARBA00022692"/>
    </source>
</evidence>
<dbReference type="OrthoDB" id="4326491at2759"/>
<name>A0A8H6PMX2_9EURO</name>
<feature type="transmembrane region" description="Helical" evidence="6">
    <location>
        <begin position="557"/>
        <end position="579"/>
    </location>
</feature>
<keyword evidence="3 6" id="KW-0812">Transmembrane</keyword>
<proteinExistence type="predicted"/>
<gene>
    <name evidence="8" type="ORF">CNMCM5623_001742</name>
</gene>
<feature type="transmembrane region" description="Helical" evidence="6">
    <location>
        <begin position="631"/>
        <end position="653"/>
    </location>
</feature>
<dbReference type="InterPro" id="IPR011701">
    <property type="entry name" value="MFS"/>
</dbReference>
<sequence length="826" mass="89635">MVYSPQPTDRSPGLLLSFPQEILQSILNNLLINEIYTDSSITQKRLSCRILPFSQVVRKTRSIRNVCSSWADTTRSLVFRGKSTRDGLVLKLPRLLSEEDLRTFPLLRDCMVELCHPYSLPELDSLQQDLAKASVDSRKYVCAISWRCDDPMDMMRGAVGAMGYATIGQKMVDTFVDECIAAGLKIADCAGHRPNGGSPADSEQLEEAAVRAMKSFFFKEVLGLWYYNAHIVRQILSAFPLLEYLVLPDFLHLPFLTRVKYFFPPCTDAGDGLTPFGSVNFSPPQMLQTLGITYRENGRRYSDIMASLKVVDIFSVHYNPILALFSRRSDCLPSGLLSVLIFNRWWNGNLVNFLDLFQLSSVLFALPNIQQALGFTSEDINWILIVYNITFATSLLIAGQLGQRFGLEKIFIAGTATLTISNIINTTAPNKGALLAGRAISGVGAGLTAPNGLAILSNTFPDGDSRNKALAIYTACGPLGSTIGTVVGSLLASSAAGWRSIFWLCLILTGLSTILACLFLPRFAKRKDVPIDIPGTFVFTVGVALLVYGLNDSSRNGWTSAAVLAGIILGVCLLFVFLWVEAKVLNPAIPSYLWKSGPFLVMLVAIFAFGGSFSTWFFISTQLCFNLLGYTTILTAVYFLPAAFAAIASGVFATPLIRLAGEKNILVAGLAITAAGAVAWVFATPDRAGGTSHGEGYWYSIVAAIIFVIGSPVALVPTQSILLRQVEAGNHAVAGALFNTAYQVGASVILAGANALMDRSRETVQGVRLVTIDGYLNAFWLIAGVLGAAALTVLVCYWPGRDGLVERQMEEVQPVETLALDNVEKT</sequence>
<keyword evidence="2" id="KW-0813">Transport</keyword>
<evidence type="ECO:0000256" key="6">
    <source>
        <dbReference type="SAM" id="Phobius"/>
    </source>
</evidence>
<feature type="transmembrane region" description="Helical" evidence="6">
    <location>
        <begin position="696"/>
        <end position="716"/>
    </location>
</feature>
<feature type="transmembrane region" description="Helical" evidence="6">
    <location>
        <begin position="470"/>
        <end position="495"/>
    </location>
</feature>
<feature type="transmembrane region" description="Helical" evidence="6">
    <location>
        <begin position="533"/>
        <end position="551"/>
    </location>
</feature>
<evidence type="ECO:0000313" key="8">
    <source>
        <dbReference type="EMBL" id="KAF7157481.1"/>
    </source>
</evidence>
<dbReference type="PANTHER" id="PTHR42718">
    <property type="entry name" value="MAJOR FACILITATOR SUPERFAMILY MULTIDRUG TRANSPORTER MFSC"/>
    <property type="match status" value="1"/>
</dbReference>
<keyword evidence="5 6" id="KW-0472">Membrane</keyword>
<dbReference type="EMBL" id="JACBAE010001392">
    <property type="protein sequence ID" value="KAF7157481.1"/>
    <property type="molecule type" value="Genomic_DNA"/>
</dbReference>